<sequence length="1383" mass="148384">MTRLRKFLVLSLVLLLALSGGFVPKQAYAGNRAFLDAARAKLEAELSDRKVSEVYAEFFQPEDEVRIVVELTSKPGVVIATGKDKSYSSLSVTETKKIESTLKAEQEAVKTAILGKSVKMEFKNSFTVAMNGFSGIVKFKDIAVIEKLTGVKHVYLSNEYEKPAEEPNMLSSGSMVNAAQTWNLDLKGEGQIIAIIDTGIDFNHRDMILSEGVEGELTAEEVGALGLKGKYFTEKVPYGYNYFDLSMEVIDKGPGASMHGMHVAGTAGANGDTENGGIKGIAPEAQLLAMKVFSNDPLYPSTFSDIYMVAIDEAIKLGADVLNMSLGSTAGFASAEAPEAVALQNAVDNGIVASVSAGNSGTLTYGWTGTYYGYPWKSNPDVGVVGSPGLNAPTISVASIENTNQMMPYLTYLKAGVPVKAPMAVAGPTDPAKALPADVEYVYGGLGTPAELTGVAGKVALIIRGSLTFVDKITNAANAGAIGVIIYNNAGGGNALINMAYPETLKIPAVFIGNTAGVDLYNLAEKKVTFSSEFMSVSNPNAGLMSAFSSWGTTPTLAIKPEITAPGGMIFSTFNNNSYGTMSGTSMAAPHVAGGSALVMQYLESNPKFANLTAGEKTRMAKTLLMNTAVSVLDKWDYDVSPRSQGAGLMNIFGAVTTPVTLVNATTGEAKVELKDFETKSFTLRLKATNYTDAEVTYVVDTTVLEDFADKIGTTEVIGLGSEYVNAAVDAPETVVVPANGTKEFTVTIDFSADTTVTRNMFVEGFVHLVDPLDVNPTVGVPFVGFYGDWDEPAIIDGLDSSDAFGPSYFQYSDFGLEYNGGYYFNGDENLFISPGTETGAMYGTDNVLPILSFLRNAEQVNYKITKTDGTPLRTLLTSNWVTKNFINGGTRNPYTLVANAKWDGKVKGAVVADGEYIYEITAKVQGSSEYQTYKRSVTVDTKGPEVEIVSYDEATRTLTFKATDAGAGLGFFLFAVNGTVQPGQLNAAPGQDTYTYTLPVAAPDVSTVDIAAFDYIYNMTEVTAELPMDVEPVIYIMEPLTLDFLTEGTVSVSGYVTNVNYLDKVLLNGTVEATVEYLPSVVVKDPEDPATTVINGPAFKFSAVLDLPDGYQEMKVEAITNNGNVTQLTRRFYVDTTAPTLTYEVLDRVSNSSEATIRFTLKDNLDYLKLYEDDSQIFLRDGFEELYIVGAGYRTFDYKVNLVDGENVFNFTLEDAVGHTTSETITIVKEIPEVALRYRGHVQNIGWQGYVENGAVSGTTGQSLRLEALNIEVLNSTKLGIKYATHVQDYGWQDPVMDGALSGTTGKSLRGEAVTIELTGTDAGLYDIYYQVHVQDFGWLGWAKNGAPAGTTGRSLRMEAVKIVVVPKGAPAPGSTTTPFNP</sequence>
<dbReference type="InterPro" id="IPR036852">
    <property type="entry name" value="Peptidase_S8/S53_dom_sf"/>
</dbReference>
<gene>
    <name evidence="14" type="ORF">KCG48_04480</name>
</gene>
<evidence type="ECO:0000256" key="9">
    <source>
        <dbReference type="PROSITE-ProRule" id="PRU01240"/>
    </source>
</evidence>
<dbReference type="InterPro" id="IPR000209">
    <property type="entry name" value="Peptidase_S8/S53_dom"/>
</dbReference>
<dbReference type="PROSITE" id="PS00137">
    <property type="entry name" value="SUBTILASE_HIS"/>
    <property type="match status" value="1"/>
</dbReference>
<dbReference type="Pfam" id="PF02225">
    <property type="entry name" value="PA"/>
    <property type="match status" value="1"/>
</dbReference>
<feature type="domain" description="C5a peptidase/Subtilisin-like protease SBT2-like Fn3-like" evidence="13">
    <location>
        <begin position="672"/>
        <end position="784"/>
    </location>
</feature>
<keyword evidence="5" id="KW-0677">Repeat</keyword>
<dbReference type="InterPro" id="IPR023827">
    <property type="entry name" value="Peptidase_S8_Asp-AS"/>
</dbReference>
<evidence type="ECO:0000256" key="10">
    <source>
        <dbReference type="RuleBase" id="RU003355"/>
    </source>
</evidence>
<evidence type="ECO:0000259" key="12">
    <source>
        <dbReference type="Pfam" id="PF02225"/>
    </source>
</evidence>
<dbReference type="InterPro" id="IPR015500">
    <property type="entry name" value="Peptidase_S8_subtilisin-rel"/>
</dbReference>
<dbReference type="GO" id="GO:0016020">
    <property type="term" value="C:membrane"/>
    <property type="evidence" value="ECO:0007669"/>
    <property type="project" value="InterPro"/>
</dbReference>
<dbReference type="Pfam" id="PF00082">
    <property type="entry name" value="Peptidase_S8"/>
    <property type="match status" value="1"/>
</dbReference>
<organism evidence="14 15">
    <name type="scientific">Proteiniclasticum sediminis</name>
    <dbReference type="NCBI Taxonomy" id="2804028"/>
    <lineage>
        <taxon>Bacteria</taxon>
        <taxon>Bacillati</taxon>
        <taxon>Bacillota</taxon>
        <taxon>Clostridia</taxon>
        <taxon>Eubacteriales</taxon>
        <taxon>Clostridiaceae</taxon>
        <taxon>Proteiniclasticum</taxon>
    </lineage>
</organism>
<dbReference type="InterPro" id="IPR006637">
    <property type="entry name" value="ChW"/>
</dbReference>
<dbReference type="Gene3D" id="3.50.30.30">
    <property type="match status" value="1"/>
</dbReference>
<comment type="similarity">
    <text evidence="1 9 10">Belongs to the peptidase S8 family.</text>
</comment>
<dbReference type="InterPro" id="IPR023828">
    <property type="entry name" value="Peptidase_S8_Ser-AS"/>
</dbReference>
<evidence type="ECO:0000256" key="1">
    <source>
        <dbReference type="ARBA" id="ARBA00011073"/>
    </source>
</evidence>
<dbReference type="InterPro" id="IPR046450">
    <property type="entry name" value="PA_dom_sf"/>
</dbReference>
<dbReference type="PANTHER" id="PTHR43399">
    <property type="entry name" value="SUBTILISIN-RELATED"/>
    <property type="match status" value="1"/>
</dbReference>
<dbReference type="InterPro" id="IPR051048">
    <property type="entry name" value="Peptidase_S8/S53_subtilisin"/>
</dbReference>
<dbReference type="EMBL" id="JAGSCS010000004">
    <property type="protein sequence ID" value="MBR0575594.1"/>
    <property type="molecule type" value="Genomic_DNA"/>
</dbReference>
<feature type="domain" description="Peptidase S8/S53" evidence="11">
    <location>
        <begin position="188"/>
        <end position="648"/>
    </location>
</feature>
<comment type="caution">
    <text evidence="14">The sequence shown here is derived from an EMBL/GenBank/DDBJ whole genome shotgun (WGS) entry which is preliminary data.</text>
</comment>
<dbReference type="PROSITE" id="PS51892">
    <property type="entry name" value="SUBTILASE"/>
    <property type="match status" value="1"/>
</dbReference>
<keyword evidence="3 9" id="KW-0645">Protease</keyword>
<protein>
    <submittedName>
        <fullName evidence="14">S8 family serine peptidase</fullName>
    </submittedName>
</protein>
<dbReference type="PROSITE" id="PS00136">
    <property type="entry name" value="SUBTILASE_ASP"/>
    <property type="match status" value="1"/>
</dbReference>
<dbReference type="CDD" id="cd02133">
    <property type="entry name" value="PA_C5a_like"/>
    <property type="match status" value="1"/>
</dbReference>
<dbReference type="GO" id="GO:0004252">
    <property type="term" value="F:serine-type endopeptidase activity"/>
    <property type="evidence" value="ECO:0007669"/>
    <property type="project" value="UniProtKB-UniRule"/>
</dbReference>
<dbReference type="RefSeq" id="WP_211800120.1">
    <property type="nucleotide sequence ID" value="NZ_JAGSCS010000004.1"/>
</dbReference>
<keyword evidence="7 9" id="KW-0720">Serine protease</keyword>
<dbReference type="PROSITE" id="PS00138">
    <property type="entry name" value="SUBTILASE_SER"/>
    <property type="match status" value="1"/>
</dbReference>
<dbReference type="InterPro" id="IPR003137">
    <property type="entry name" value="PA_domain"/>
</dbReference>
<evidence type="ECO:0000256" key="7">
    <source>
        <dbReference type="ARBA" id="ARBA00022825"/>
    </source>
</evidence>
<evidence type="ECO:0000256" key="5">
    <source>
        <dbReference type="ARBA" id="ARBA00022737"/>
    </source>
</evidence>
<dbReference type="InterPro" id="IPR010435">
    <property type="entry name" value="C5a/SBT2-like_Fn3"/>
</dbReference>
<dbReference type="SUPFAM" id="SSF52743">
    <property type="entry name" value="Subtilisin-like"/>
    <property type="match status" value="1"/>
</dbReference>
<dbReference type="Gene3D" id="2.60.40.4070">
    <property type="match status" value="1"/>
</dbReference>
<keyword evidence="6 9" id="KW-0378">Hydrolase</keyword>
<dbReference type="Gene3D" id="2.60.40.1710">
    <property type="entry name" value="Subtilisin-like superfamily"/>
    <property type="match status" value="1"/>
</dbReference>
<evidence type="ECO:0000259" key="13">
    <source>
        <dbReference type="Pfam" id="PF06280"/>
    </source>
</evidence>
<evidence type="ECO:0000256" key="3">
    <source>
        <dbReference type="ARBA" id="ARBA00022670"/>
    </source>
</evidence>
<feature type="active site" description="Charge relay system" evidence="8 9">
    <location>
        <position position="197"/>
    </location>
</feature>
<dbReference type="PANTHER" id="PTHR43399:SF4">
    <property type="entry name" value="CELL WALL-ASSOCIATED PROTEASE"/>
    <property type="match status" value="1"/>
</dbReference>
<evidence type="ECO:0000313" key="15">
    <source>
        <dbReference type="Proteomes" id="UP000675379"/>
    </source>
</evidence>
<dbReference type="Gene3D" id="3.40.50.200">
    <property type="entry name" value="Peptidase S8/S53 domain"/>
    <property type="match status" value="1"/>
</dbReference>
<dbReference type="InterPro" id="IPR034216">
    <property type="entry name" value="C5a_Peptidase"/>
</dbReference>
<reference evidence="14" key="1">
    <citation type="submission" date="2021-04" db="EMBL/GenBank/DDBJ databases">
        <title>Proteiniclasticum sedimins sp. nov., an obligate anaerobic bacterium isolated from anaerobic sludge.</title>
        <authorList>
            <person name="Liu J."/>
        </authorList>
    </citation>
    <scope>NUCLEOTIDE SEQUENCE</scope>
    <source>
        <strain evidence="14">BAD-10</strain>
    </source>
</reference>
<feature type="domain" description="PA" evidence="12">
    <location>
        <begin position="452"/>
        <end position="519"/>
    </location>
</feature>
<proteinExistence type="inferred from homology"/>
<dbReference type="SUPFAM" id="SSF52025">
    <property type="entry name" value="PA domain"/>
    <property type="match status" value="1"/>
</dbReference>
<dbReference type="Proteomes" id="UP000675379">
    <property type="component" value="Unassembled WGS sequence"/>
</dbReference>
<dbReference type="InterPro" id="IPR022398">
    <property type="entry name" value="Peptidase_S8_His-AS"/>
</dbReference>
<dbReference type="SMART" id="SM00728">
    <property type="entry name" value="ChW"/>
    <property type="match status" value="3"/>
</dbReference>
<keyword evidence="4" id="KW-0732">Signal</keyword>
<keyword evidence="2" id="KW-0964">Secreted</keyword>
<evidence type="ECO:0000259" key="11">
    <source>
        <dbReference type="Pfam" id="PF00082"/>
    </source>
</evidence>
<evidence type="ECO:0000256" key="8">
    <source>
        <dbReference type="PIRSR" id="PIRSR615500-1"/>
    </source>
</evidence>
<keyword evidence="15" id="KW-1185">Reference proteome</keyword>
<dbReference type="PRINTS" id="PR00723">
    <property type="entry name" value="SUBTILISIN"/>
</dbReference>
<evidence type="ECO:0000313" key="14">
    <source>
        <dbReference type="EMBL" id="MBR0575594.1"/>
    </source>
</evidence>
<feature type="active site" description="Charge relay system" evidence="8 9">
    <location>
        <position position="586"/>
    </location>
</feature>
<feature type="active site" description="Charge relay system" evidence="8 9">
    <location>
        <position position="259"/>
    </location>
</feature>
<dbReference type="Pfam" id="PF06280">
    <property type="entry name" value="fn3_5"/>
    <property type="match status" value="1"/>
</dbReference>
<dbReference type="Pfam" id="PF07538">
    <property type="entry name" value="ChW"/>
    <property type="match status" value="3"/>
</dbReference>
<dbReference type="CDD" id="cd07475">
    <property type="entry name" value="Peptidases_S8_C5a_Peptidase"/>
    <property type="match status" value="1"/>
</dbReference>
<name>A0A941HPQ6_9CLOT</name>
<evidence type="ECO:0000256" key="6">
    <source>
        <dbReference type="ARBA" id="ARBA00022801"/>
    </source>
</evidence>
<accession>A0A941HPQ6</accession>
<evidence type="ECO:0000256" key="2">
    <source>
        <dbReference type="ARBA" id="ARBA00022525"/>
    </source>
</evidence>
<evidence type="ECO:0000256" key="4">
    <source>
        <dbReference type="ARBA" id="ARBA00022729"/>
    </source>
</evidence>
<dbReference type="GO" id="GO:0006508">
    <property type="term" value="P:proteolysis"/>
    <property type="evidence" value="ECO:0007669"/>
    <property type="project" value="UniProtKB-KW"/>
</dbReference>